<feature type="transmembrane region" description="Helical" evidence="5">
    <location>
        <begin position="31"/>
        <end position="52"/>
    </location>
</feature>
<sequence>MGTLDWIFLAVVLASLVLGAWRGLVYELLSLVGWIVAFVAARYGAAGMAQWLPLGNSDPALQYAAGFVVLFIGVAFAWGLVSALAKRLIDSVGLRPVDRTLGAAFGLLRAALLLVVVTLVVGYTPLQQSEWWQQSLMAPQLSAAVQGFMPALPQELGRYLPSR</sequence>
<dbReference type="Proteomes" id="UP000509579">
    <property type="component" value="Chromosome"/>
</dbReference>
<evidence type="ECO:0000256" key="5">
    <source>
        <dbReference type="SAM" id="Phobius"/>
    </source>
</evidence>
<dbReference type="InterPro" id="IPR003825">
    <property type="entry name" value="Colicin-V_CvpA"/>
</dbReference>
<organism evidence="6 7">
    <name type="scientific">Comamonas antarctica</name>
    <dbReference type="NCBI Taxonomy" id="2743470"/>
    <lineage>
        <taxon>Bacteria</taxon>
        <taxon>Pseudomonadati</taxon>
        <taxon>Pseudomonadota</taxon>
        <taxon>Betaproteobacteria</taxon>
        <taxon>Burkholderiales</taxon>
        <taxon>Comamonadaceae</taxon>
        <taxon>Comamonas</taxon>
    </lineage>
</organism>
<feature type="transmembrane region" description="Helical" evidence="5">
    <location>
        <begin position="106"/>
        <end position="126"/>
    </location>
</feature>
<name>A0A6N1X4D5_9BURK</name>
<dbReference type="PANTHER" id="PTHR36926:SF1">
    <property type="entry name" value="COLICIN V PRODUCTION PROTEIN"/>
    <property type="match status" value="1"/>
</dbReference>
<dbReference type="PANTHER" id="PTHR36926">
    <property type="entry name" value="COLICIN V PRODUCTION PROTEIN"/>
    <property type="match status" value="1"/>
</dbReference>
<dbReference type="EMBL" id="CP054840">
    <property type="protein sequence ID" value="QKV52746.1"/>
    <property type="molecule type" value="Genomic_DNA"/>
</dbReference>
<keyword evidence="4 5" id="KW-0472">Membrane</keyword>
<evidence type="ECO:0000313" key="6">
    <source>
        <dbReference type="EMBL" id="QKV52746.1"/>
    </source>
</evidence>
<dbReference type="GO" id="GO:0009403">
    <property type="term" value="P:toxin biosynthetic process"/>
    <property type="evidence" value="ECO:0007669"/>
    <property type="project" value="InterPro"/>
</dbReference>
<feature type="transmembrane region" description="Helical" evidence="5">
    <location>
        <begin position="6"/>
        <end position="24"/>
    </location>
</feature>
<gene>
    <name evidence="6" type="ORF">HUK68_07460</name>
</gene>
<keyword evidence="2 5" id="KW-0812">Transmembrane</keyword>
<feature type="transmembrane region" description="Helical" evidence="5">
    <location>
        <begin position="64"/>
        <end position="85"/>
    </location>
</feature>
<evidence type="ECO:0000256" key="3">
    <source>
        <dbReference type="ARBA" id="ARBA00022989"/>
    </source>
</evidence>
<dbReference type="RefSeq" id="WP_175503623.1">
    <property type="nucleotide sequence ID" value="NZ_CP054840.1"/>
</dbReference>
<protein>
    <submittedName>
        <fullName evidence="6">CvpA family protein</fullName>
    </submittedName>
</protein>
<evidence type="ECO:0000256" key="4">
    <source>
        <dbReference type="ARBA" id="ARBA00023136"/>
    </source>
</evidence>
<keyword evidence="7" id="KW-1185">Reference proteome</keyword>
<dbReference type="Pfam" id="PF02674">
    <property type="entry name" value="Colicin_V"/>
    <property type="match status" value="1"/>
</dbReference>
<dbReference type="AlphaFoldDB" id="A0A6N1X4D5"/>
<proteinExistence type="predicted"/>
<keyword evidence="3 5" id="KW-1133">Transmembrane helix</keyword>
<evidence type="ECO:0000256" key="1">
    <source>
        <dbReference type="ARBA" id="ARBA00004141"/>
    </source>
</evidence>
<comment type="subcellular location">
    <subcellularLocation>
        <location evidence="1">Membrane</location>
        <topology evidence="1">Multi-pass membrane protein</topology>
    </subcellularLocation>
</comment>
<reference evidence="6 7" key="1">
    <citation type="submission" date="2020-06" db="EMBL/GenBank/DDBJ databases">
        <title>Acidovorax antarctica sp. nov., isolated from Corinth ice sheet soil, Antarctic Fields Peninsula.</title>
        <authorList>
            <person name="Xu Q."/>
            <person name="Peng F."/>
        </authorList>
    </citation>
    <scope>NUCLEOTIDE SEQUENCE [LARGE SCALE GENOMIC DNA]</scope>
    <source>
        <strain evidence="6 7">16-35-5</strain>
    </source>
</reference>
<dbReference type="KEGG" id="aant:HUK68_07460"/>
<dbReference type="InterPro" id="IPR052719">
    <property type="entry name" value="CvpA-like"/>
</dbReference>
<evidence type="ECO:0000313" key="7">
    <source>
        <dbReference type="Proteomes" id="UP000509579"/>
    </source>
</evidence>
<accession>A0A6N1X4D5</accession>
<evidence type="ECO:0000256" key="2">
    <source>
        <dbReference type="ARBA" id="ARBA00022692"/>
    </source>
</evidence>
<dbReference type="GO" id="GO:0016020">
    <property type="term" value="C:membrane"/>
    <property type="evidence" value="ECO:0007669"/>
    <property type="project" value="UniProtKB-SubCell"/>
</dbReference>